<evidence type="ECO:0000256" key="9">
    <source>
        <dbReference type="SAM" id="MobiDB-lite"/>
    </source>
</evidence>
<feature type="compositionally biased region" description="Acidic residues" evidence="9">
    <location>
        <begin position="357"/>
        <end position="373"/>
    </location>
</feature>
<evidence type="ECO:0000256" key="6">
    <source>
        <dbReference type="ARBA" id="ARBA00022490"/>
    </source>
</evidence>
<dbReference type="Pfam" id="PF10483">
    <property type="entry name" value="Elong_Iki1"/>
    <property type="match status" value="1"/>
</dbReference>
<organism evidence="10 11">
    <name type="scientific">Collybia nuda</name>
    <dbReference type="NCBI Taxonomy" id="64659"/>
    <lineage>
        <taxon>Eukaryota</taxon>
        <taxon>Fungi</taxon>
        <taxon>Dikarya</taxon>
        <taxon>Basidiomycota</taxon>
        <taxon>Agaricomycotina</taxon>
        <taxon>Agaricomycetes</taxon>
        <taxon>Agaricomycetidae</taxon>
        <taxon>Agaricales</taxon>
        <taxon>Tricholomatineae</taxon>
        <taxon>Clitocybaceae</taxon>
        <taxon>Collybia</taxon>
    </lineage>
</organism>
<keyword evidence="7" id="KW-0819">tRNA processing</keyword>
<dbReference type="GO" id="GO:0005829">
    <property type="term" value="C:cytosol"/>
    <property type="evidence" value="ECO:0007669"/>
    <property type="project" value="TreeGrafter"/>
</dbReference>
<evidence type="ECO:0000256" key="4">
    <source>
        <dbReference type="ARBA" id="ARBA00009567"/>
    </source>
</evidence>
<dbReference type="GO" id="GO:0002098">
    <property type="term" value="P:tRNA wobble uridine modification"/>
    <property type="evidence" value="ECO:0007669"/>
    <property type="project" value="InterPro"/>
</dbReference>
<comment type="caution">
    <text evidence="10">The sequence shown here is derived from an EMBL/GenBank/DDBJ whole genome shotgun (WGS) entry which is preliminary data.</text>
</comment>
<dbReference type="GO" id="GO:0000049">
    <property type="term" value="F:tRNA binding"/>
    <property type="evidence" value="ECO:0007669"/>
    <property type="project" value="TreeGrafter"/>
</dbReference>
<comment type="similarity">
    <text evidence="4">Belongs to the ELP5 family.</text>
</comment>
<evidence type="ECO:0000313" key="10">
    <source>
        <dbReference type="EMBL" id="KAF9460848.1"/>
    </source>
</evidence>
<dbReference type="OrthoDB" id="166907at2759"/>
<evidence type="ECO:0000256" key="7">
    <source>
        <dbReference type="ARBA" id="ARBA00022694"/>
    </source>
</evidence>
<evidence type="ECO:0000256" key="8">
    <source>
        <dbReference type="ARBA" id="ARBA00023242"/>
    </source>
</evidence>
<feature type="region of interest" description="Disordered" evidence="9">
    <location>
        <begin position="347"/>
        <end position="373"/>
    </location>
</feature>
<dbReference type="EMBL" id="MU150293">
    <property type="protein sequence ID" value="KAF9460848.1"/>
    <property type="molecule type" value="Genomic_DNA"/>
</dbReference>
<comment type="subcellular location">
    <subcellularLocation>
        <location evidence="2">Cytoplasm</location>
    </subcellularLocation>
    <subcellularLocation>
        <location evidence="1">Nucleus</location>
    </subcellularLocation>
</comment>
<proteinExistence type="inferred from homology"/>
<dbReference type="PANTHER" id="PTHR15641">
    <property type="entry name" value="ELONGATOR COMPLEX PROTEIN 5"/>
    <property type="match status" value="1"/>
</dbReference>
<dbReference type="PANTHER" id="PTHR15641:SF1">
    <property type="entry name" value="ELONGATOR COMPLEX PROTEIN 5"/>
    <property type="match status" value="1"/>
</dbReference>
<accession>A0A9P5Y057</accession>
<comment type="pathway">
    <text evidence="3">tRNA modification; 5-methoxycarbonylmethyl-2-thiouridine-tRNA biosynthesis.</text>
</comment>
<keyword evidence="8" id="KW-0539">Nucleus</keyword>
<evidence type="ECO:0000313" key="11">
    <source>
        <dbReference type="Proteomes" id="UP000807353"/>
    </source>
</evidence>
<dbReference type="AlphaFoldDB" id="A0A9P5Y057"/>
<dbReference type="InterPro" id="IPR019519">
    <property type="entry name" value="Elp5"/>
</dbReference>
<keyword evidence="11" id="KW-1185">Reference proteome</keyword>
<evidence type="ECO:0000256" key="3">
    <source>
        <dbReference type="ARBA" id="ARBA00005043"/>
    </source>
</evidence>
<reference evidence="10" key="1">
    <citation type="submission" date="2020-11" db="EMBL/GenBank/DDBJ databases">
        <authorList>
            <consortium name="DOE Joint Genome Institute"/>
            <person name="Ahrendt S."/>
            <person name="Riley R."/>
            <person name="Andreopoulos W."/>
            <person name="Labutti K."/>
            <person name="Pangilinan J."/>
            <person name="Ruiz-Duenas F.J."/>
            <person name="Barrasa J.M."/>
            <person name="Sanchez-Garcia M."/>
            <person name="Camarero S."/>
            <person name="Miyauchi S."/>
            <person name="Serrano A."/>
            <person name="Linde D."/>
            <person name="Babiker R."/>
            <person name="Drula E."/>
            <person name="Ayuso-Fernandez I."/>
            <person name="Pacheco R."/>
            <person name="Padilla G."/>
            <person name="Ferreira P."/>
            <person name="Barriuso J."/>
            <person name="Kellner H."/>
            <person name="Castanera R."/>
            <person name="Alfaro M."/>
            <person name="Ramirez L."/>
            <person name="Pisabarro A.G."/>
            <person name="Kuo A."/>
            <person name="Tritt A."/>
            <person name="Lipzen A."/>
            <person name="He G."/>
            <person name="Yan M."/>
            <person name="Ng V."/>
            <person name="Cullen D."/>
            <person name="Martin F."/>
            <person name="Rosso M.-N."/>
            <person name="Henrissat B."/>
            <person name="Hibbett D."/>
            <person name="Martinez A.T."/>
            <person name="Grigoriev I.V."/>
        </authorList>
    </citation>
    <scope>NUCLEOTIDE SEQUENCE</scope>
    <source>
        <strain evidence="10">CBS 247.69</strain>
    </source>
</reference>
<sequence length="373" mass="41518">MPLLSTVIDEPPCIDQPILILQSSNSQSSLPLLRQLLSRNLALNDNPISRTHTLLFCLLYHPSTLLEKNAVSSNCLKVYDWVAPVPGYDYGWSDPRNNILTALQDAPSGSINVIIDSVDTILSDVGSLPKTYQFLRDLLSFIRARQSPSRLILHVLQSSRLLPLLIQTTFAPSLIHISAHHPSLLVHLAKDYLTLPPPLSHNAKFWGIFLPVSERSHDTDRLVFRTDGEGSGNAIEMILDIVMRGSDATGRKRGVERILEGWSFLRNCACDPVTLESLKNFRSKRLIEEVDSIALFSFIGADYSTQKATDPTQNISFNLTLTPSQQQSRAQVPLPYAHEGKPLGKQTTHAAIYYDPDSADDIDDDDPDEDLDI</sequence>
<evidence type="ECO:0000256" key="1">
    <source>
        <dbReference type="ARBA" id="ARBA00004123"/>
    </source>
</evidence>
<name>A0A9P5Y057_9AGAR</name>
<evidence type="ECO:0000256" key="2">
    <source>
        <dbReference type="ARBA" id="ARBA00004496"/>
    </source>
</evidence>
<dbReference type="GO" id="GO:0033588">
    <property type="term" value="C:elongator holoenzyme complex"/>
    <property type="evidence" value="ECO:0007669"/>
    <property type="project" value="InterPro"/>
</dbReference>
<protein>
    <recommendedName>
        <fullName evidence="5">Elongator complex protein 5</fullName>
    </recommendedName>
</protein>
<evidence type="ECO:0000256" key="5">
    <source>
        <dbReference type="ARBA" id="ARBA00020264"/>
    </source>
</evidence>
<gene>
    <name evidence="10" type="ORF">BDZ94DRAFT_1169030</name>
</gene>
<keyword evidence="6" id="KW-0963">Cytoplasm</keyword>
<dbReference type="GO" id="GO:0005634">
    <property type="term" value="C:nucleus"/>
    <property type="evidence" value="ECO:0007669"/>
    <property type="project" value="UniProtKB-SubCell"/>
</dbReference>
<dbReference type="Proteomes" id="UP000807353">
    <property type="component" value="Unassembled WGS sequence"/>
</dbReference>